<reference evidence="2" key="1">
    <citation type="submission" date="2021-02" db="EMBL/GenBank/DDBJ databases">
        <authorList>
            <person name="Nowell W R."/>
        </authorList>
    </citation>
    <scope>NUCLEOTIDE SEQUENCE</scope>
</reference>
<proteinExistence type="predicted"/>
<feature type="region of interest" description="Disordered" evidence="1">
    <location>
        <begin position="212"/>
        <end position="259"/>
    </location>
</feature>
<name>A0A815MZG1_9BILA</name>
<dbReference type="OrthoDB" id="10062109at2759"/>
<organism evidence="2 3">
    <name type="scientific">Adineta steineri</name>
    <dbReference type="NCBI Taxonomy" id="433720"/>
    <lineage>
        <taxon>Eukaryota</taxon>
        <taxon>Metazoa</taxon>
        <taxon>Spiralia</taxon>
        <taxon>Gnathifera</taxon>
        <taxon>Rotifera</taxon>
        <taxon>Eurotatoria</taxon>
        <taxon>Bdelloidea</taxon>
        <taxon>Adinetida</taxon>
        <taxon>Adinetidae</taxon>
        <taxon>Adineta</taxon>
    </lineage>
</organism>
<dbReference type="Proteomes" id="UP000663891">
    <property type="component" value="Unassembled WGS sequence"/>
</dbReference>
<protein>
    <submittedName>
        <fullName evidence="2">Uncharacterized protein</fullName>
    </submittedName>
</protein>
<comment type="caution">
    <text evidence="2">The sequence shown here is derived from an EMBL/GenBank/DDBJ whole genome shotgun (WGS) entry which is preliminary data.</text>
</comment>
<evidence type="ECO:0000313" key="2">
    <source>
        <dbReference type="EMBL" id="CAF1422768.1"/>
    </source>
</evidence>
<feature type="compositionally biased region" description="Acidic residues" evidence="1">
    <location>
        <begin position="212"/>
        <end position="228"/>
    </location>
</feature>
<evidence type="ECO:0000256" key="1">
    <source>
        <dbReference type="SAM" id="MobiDB-lite"/>
    </source>
</evidence>
<gene>
    <name evidence="2" type="ORF">VCS650_LOCUS37813</name>
</gene>
<accession>A0A815MZG1</accession>
<feature type="compositionally biased region" description="Basic and acidic residues" evidence="1">
    <location>
        <begin position="229"/>
        <end position="242"/>
    </location>
</feature>
<sequence length="259" mass="30411">MGWPDHYTSHTFVNIYLIGIQRYLEQSLTKLKEEKNGTNNNFEQNTSVYLDTTICSSDIDGISEEMTSDIKHYNYNNMNFDLHNSNVKNKDEEIIQIHRNQTPANNSFTGVAHAVKYTIIKENNEQTLSDYDNVSHRSKYNSKIRSHADIVSVNSSMTSTVQYNHCPMMLHCEQLNKQEKTNTNEDHDYIIVDQQNPIVQLTMMNYEKEIELEEEEEDYDGHGDEEEYHQEIESTRLFDNEQHNGYNSDQLQYSDDIRN</sequence>
<feature type="compositionally biased region" description="Polar residues" evidence="1">
    <location>
        <begin position="243"/>
        <end position="253"/>
    </location>
</feature>
<dbReference type="EMBL" id="CAJNON010001061">
    <property type="protein sequence ID" value="CAF1422768.1"/>
    <property type="molecule type" value="Genomic_DNA"/>
</dbReference>
<evidence type="ECO:0000313" key="3">
    <source>
        <dbReference type="Proteomes" id="UP000663891"/>
    </source>
</evidence>
<dbReference type="AlphaFoldDB" id="A0A815MZG1"/>